<feature type="compositionally biased region" description="Basic residues" evidence="1">
    <location>
        <begin position="77"/>
        <end position="86"/>
    </location>
</feature>
<protein>
    <submittedName>
        <fullName evidence="2">Uncharacterized protein</fullName>
    </submittedName>
</protein>
<dbReference type="EMBL" id="LR798335">
    <property type="protein sequence ID" value="CAB5224474.1"/>
    <property type="molecule type" value="Genomic_DNA"/>
</dbReference>
<evidence type="ECO:0000313" key="2">
    <source>
        <dbReference type="EMBL" id="CAB5224474.1"/>
    </source>
</evidence>
<name>A0A6J7X511_9CAUD</name>
<proteinExistence type="predicted"/>
<gene>
    <name evidence="2" type="ORF">UFOVP393_98</name>
</gene>
<evidence type="ECO:0000256" key="1">
    <source>
        <dbReference type="SAM" id="MobiDB-lite"/>
    </source>
</evidence>
<organism evidence="2">
    <name type="scientific">uncultured Caudovirales phage</name>
    <dbReference type="NCBI Taxonomy" id="2100421"/>
    <lineage>
        <taxon>Viruses</taxon>
        <taxon>Duplodnaviria</taxon>
        <taxon>Heunggongvirae</taxon>
        <taxon>Uroviricota</taxon>
        <taxon>Caudoviricetes</taxon>
        <taxon>Peduoviridae</taxon>
        <taxon>Maltschvirus</taxon>
        <taxon>Maltschvirus maltsch</taxon>
    </lineage>
</organism>
<sequence>MSAEHEENLRDLAAMFAMNGLLARESSGAFDFAVHPQDPWRVAQWAYDVADQMMRVRKDKKCPPPPLPDDFGIAGIKKARKKRDAE</sequence>
<feature type="region of interest" description="Disordered" evidence="1">
    <location>
        <begin position="60"/>
        <end position="86"/>
    </location>
</feature>
<reference evidence="2" key="1">
    <citation type="submission" date="2020-05" db="EMBL/GenBank/DDBJ databases">
        <authorList>
            <person name="Chiriac C."/>
            <person name="Salcher M."/>
            <person name="Ghai R."/>
            <person name="Kavagutti S V."/>
        </authorList>
    </citation>
    <scope>NUCLEOTIDE SEQUENCE</scope>
</reference>
<accession>A0A6J7X511</accession>